<reference evidence="2" key="3">
    <citation type="submission" date="2015-06" db="UniProtKB">
        <authorList>
            <consortium name="EnsemblProtists"/>
        </authorList>
    </citation>
    <scope>IDENTIFICATION</scope>
</reference>
<dbReference type="Proteomes" id="UP000011087">
    <property type="component" value="Unassembled WGS sequence"/>
</dbReference>
<organism evidence="1">
    <name type="scientific">Guillardia theta (strain CCMP2712)</name>
    <name type="common">Cryptophyte</name>
    <dbReference type="NCBI Taxonomy" id="905079"/>
    <lineage>
        <taxon>Eukaryota</taxon>
        <taxon>Cryptophyceae</taxon>
        <taxon>Pyrenomonadales</taxon>
        <taxon>Geminigeraceae</taxon>
        <taxon>Guillardia</taxon>
    </lineage>
</organism>
<dbReference type="EMBL" id="JH993015">
    <property type="protein sequence ID" value="EKX42691.1"/>
    <property type="molecule type" value="Genomic_DNA"/>
</dbReference>
<proteinExistence type="predicted"/>
<dbReference type="RefSeq" id="XP_005829671.1">
    <property type="nucleotide sequence ID" value="XM_005829614.1"/>
</dbReference>
<dbReference type="AlphaFoldDB" id="L1J2D9"/>
<reference evidence="3" key="2">
    <citation type="submission" date="2012-11" db="EMBL/GenBank/DDBJ databases">
        <authorList>
            <person name="Kuo A."/>
            <person name="Curtis B.A."/>
            <person name="Tanifuji G."/>
            <person name="Burki F."/>
            <person name="Gruber A."/>
            <person name="Irimia M."/>
            <person name="Maruyama S."/>
            <person name="Arias M.C."/>
            <person name="Ball S.G."/>
            <person name="Gile G.H."/>
            <person name="Hirakawa Y."/>
            <person name="Hopkins J.F."/>
            <person name="Rensing S.A."/>
            <person name="Schmutz J."/>
            <person name="Symeonidi A."/>
            <person name="Elias M."/>
            <person name="Eveleigh R.J."/>
            <person name="Herman E.K."/>
            <person name="Klute M.J."/>
            <person name="Nakayama T."/>
            <person name="Obornik M."/>
            <person name="Reyes-Prieto A."/>
            <person name="Armbrust E.V."/>
            <person name="Aves S.J."/>
            <person name="Beiko R.G."/>
            <person name="Coutinho P."/>
            <person name="Dacks J.B."/>
            <person name="Durnford D.G."/>
            <person name="Fast N.M."/>
            <person name="Green B.R."/>
            <person name="Grisdale C."/>
            <person name="Hempe F."/>
            <person name="Henrissat B."/>
            <person name="Hoppner M.P."/>
            <person name="Ishida K.-I."/>
            <person name="Kim E."/>
            <person name="Koreny L."/>
            <person name="Kroth P.G."/>
            <person name="Liu Y."/>
            <person name="Malik S.-B."/>
            <person name="Maier U.G."/>
            <person name="McRose D."/>
            <person name="Mock T."/>
            <person name="Neilson J.A."/>
            <person name="Onodera N.T."/>
            <person name="Poole A.M."/>
            <person name="Pritham E.J."/>
            <person name="Richards T.A."/>
            <person name="Rocap G."/>
            <person name="Roy S.W."/>
            <person name="Sarai C."/>
            <person name="Schaack S."/>
            <person name="Shirato S."/>
            <person name="Slamovits C.H."/>
            <person name="Spencer D.F."/>
            <person name="Suzuki S."/>
            <person name="Worden A.Z."/>
            <person name="Zauner S."/>
            <person name="Barry K."/>
            <person name="Bell C."/>
            <person name="Bharti A.K."/>
            <person name="Crow J.A."/>
            <person name="Grimwood J."/>
            <person name="Kramer R."/>
            <person name="Lindquist E."/>
            <person name="Lucas S."/>
            <person name="Salamov A."/>
            <person name="McFadden G.I."/>
            <person name="Lane C.E."/>
            <person name="Keeling P.J."/>
            <person name="Gray M.W."/>
            <person name="Grigoriev I.V."/>
            <person name="Archibald J.M."/>
        </authorList>
    </citation>
    <scope>NUCLEOTIDE SEQUENCE</scope>
    <source>
        <strain evidence="3">CCMP2712</strain>
    </source>
</reference>
<gene>
    <name evidence="1" type="ORF">GUITHDRAFT_141091</name>
</gene>
<evidence type="ECO:0000313" key="2">
    <source>
        <dbReference type="EnsemblProtists" id="EKX42691"/>
    </source>
</evidence>
<protein>
    <submittedName>
        <fullName evidence="1 2">Uncharacterized protein</fullName>
    </submittedName>
</protein>
<dbReference type="EnsemblProtists" id="EKX42691">
    <property type="protein sequence ID" value="EKX42691"/>
    <property type="gene ID" value="GUITHDRAFT_141091"/>
</dbReference>
<dbReference type="GeneID" id="17299294"/>
<dbReference type="HOGENOM" id="CLU_1269002_0_0_1"/>
<sequence>MTKLMDVKSRVNVQLNLHKHVDSWKQITMMKRLSERLLDVHLSKQIRVSSVELVEDAFKRWLSESQARMNSLQLHRPWMQAEIIKRWWTKVEDLKRVQVILQRSTEQHILSSTFFSYREFVDTQMRIFFQSCLNFFPSSSQPRTPREVNQLLEGINVAFRGIPEESPAVTTCSLLHPVPHAFAEKVALHKCEKELALLKAQCQILRSQQGKEKKPTTG</sequence>
<keyword evidence="3" id="KW-1185">Reference proteome</keyword>
<dbReference type="PaxDb" id="55529-EKX42691"/>
<evidence type="ECO:0000313" key="3">
    <source>
        <dbReference type="Proteomes" id="UP000011087"/>
    </source>
</evidence>
<dbReference type="KEGG" id="gtt:GUITHDRAFT_141091"/>
<evidence type="ECO:0000313" key="1">
    <source>
        <dbReference type="EMBL" id="EKX42691.1"/>
    </source>
</evidence>
<reference evidence="1 3" key="1">
    <citation type="journal article" date="2012" name="Nature">
        <title>Algal genomes reveal evolutionary mosaicism and the fate of nucleomorphs.</title>
        <authorList>
            <consortium name="DOE Joint Genome Institute"/>
            <person name="Curtis B.A."/>
            <person name="Tanifuji G."/>
            <person name="Burki F."/>
            <person name="Gruber A."/>
            <person name="Irimia M."/>
            <person name="Maruyama S."/>
            <person name="Arias M.C."/>
            <person name="Ball S.G."/>
            <person name="Gile G.H."/>
            <person name="Hirakawa Y."/>
            <person name="Hopkins J.F."/>
            <person name="Kuo A."/>
            <person name="Rensing S.A."/>
            <person name="Schmutz J."/>
            <person name="Symeonidi A."/>
            <person name="Elias M."/>
            <person name="Eveleigh R.J."/>
            <person name="Herman E.K."/>
            <person name="Klute M.J."/>
            <person name="Nakayama T."/>
            <person name="Obornik M."/>
            <person name="Reyes-Prieto A."/>
            <person name="Armbrust E.V."/>
            <person name="Aves S.J."/>
            <person name="Beiko R.G."/>
            <person name="Coutinho P."/>
            <person name="Dacks J.B."/>
            <person name="Durnford D.G."/>
            <person name="Fast N.M."/>
            <person name="Green B.R."/>
            <person name="Grisdale C.J."/>
            <person name="Hempel F."/>
            <person name="Henrissat B."/>
            <person name="Hoppner M.P."/>
            <person name="Ishida K."/>
            <person name="Kim E."/>
            <person name="Koreny L."/>
            <person name="Kroth P.G."/>
            <person name="Liu Y."/>
            <person name="Malik S.B."/>
            <person name="Maier U.G."/>
            <person name="McRose D."/>
            <person name="Mock T."/>
            <person name="Neilson J.A."/>
            <person name="Onodera N.T."/>
            <person name="Poole A.M."/>
            <person name="Pritham E.J."/>
            <person name="Richards T.A."/>
            <person name="Rocap G."/>
            <person name="Roy S.W."/>
            <person name="Sarai C."/>
            <person name="Schaack S."/>
            <person name="Shirato S."/>
            <person name="Slamovits C.H."/>
            <person name="Spencer D.F."/>
            <person name="Suzuki S."/>
            <person name="Worden A.Z."/>
            <person name="Zauner S."/>
            <person name="Barry K."/>
            <person name="Bell C."/>
            <person name="Bharti A.K."/>
            <person name="Crow J.A."/>
            <person name="Grimwood J."/>
            <person name="Kramer R."/>
            <person name="Lindquist E."/>
            <person name="Lucas S."/>
            <person name="Salamov A."/>
            <person name="McFadden G.I."/>
            <person name="Lane C.E."/>
            <person name="Keeling P.J."/>
            <person name="Gray M.W."/>
            <person name="Grigoriev I.V."/>
            <person name="Archibald J.M."/>
        </authorList>
    </citation>
    <scope>NUCLEOTIDE SEQUENCE</scope>
    <source>
        <strain evidence="1 3">CCMP2712</strain>
    </source>
</reference>
<name>L1J2D9_GUITC</name>
<accession>L1J2D9</accession>